<dbReference type="FunFam" id="3.40.50.300:FF:001390">
    <property type="entry name" value="ABC transporter, ATP-binding protein"/>
    <property type="match status" value="1"/>
</dbReference>
<keyword evidence="5" id="KW-0677">Repeat</keyword>
<dbReference type="InterPro" id="IPR003593">
    <property type="entry name" value="AAA+_ATPase"/>
</dbReference>
<evidence type="ECO:0000259" key="10">
    <source>
        <dbReference type="PROSITE" id="PS50893"/>
    </source>
</evidence>
<accession>A0A1U7LYF1</accession>
<dbReference type="GO" id="GO:0016887">
    <property type="term" value="F:ATP hydrolysis activity"/>
    <property type="evidence" value="ECO:0007669"/>
    <property type="project" value="InterPro"/>
</dbReference>
<evidence type="ECO:0000256" key="2">
    <source>
        <dbReference type="ARBA" id="ARBA00005417"/>
    </source>
</evidence>
<proteinExistence type="inferred from homology"/>
<dbReference type="InterPro" id="IPR027417">
    <property type="entry name" value="P-loop_NTPase"/>
</dbReference>
<feature type="domain" description="ABC transporter" evidence="10">
    <location>
        <begin position="10"/>
        <end position="245"/>
    </location>
</feature>
<dbReference type="PANTHER" id="PTHR43790">
    <property type="entry name" value="CARBOHYDRATE TRANSPORT ATP-BINDING PROTEIN MG119-RELATED"/>
    <property type="match status" value="1"/>
</dbReference>
<keyword evidence="6" id="KW-0547">Nucleotide-binding</keyword>
<dbReference type="InterPro" id="IPR017871">
    <property type="entry name" value="ABC_transporter-like_CS"/>
</dbReference>
<evidence type="ECO:0000256" key="6">
    <source>
        <dbReference type="ARBA" id="ARBA00022741"/>
    </source>
</evidence>
<dbReference type="GO" id="GO:0005886">
    <property type="term" value="C:plasma membrane"/>
    <property type="evidence" value="ECO:0007669"/>
    <property type="project" value="UniProtKB-SubCell"/>
</dbReference>
<evidence type="ECO:0000256" key="1">
    <source>
        <dbReference type="ARBA" id="ARBA00004202"/>
    </source>
</evidence>
<reference evidence="11 12" key="1">
    <citation type="journal article" date="2016" name="Appl. Environ. Microbiol.">
        <title>Function and Phylogeny of Bacterial Butyryl Coenzyme A:Acetate Transferases and Their Diversity in the Proximal Colon of Swine.</title>
        <authorList>
            <person name="Trachsel J."/>
            <person name="Bayles D.O."/>
            <person name="Looft T."/>
            <person name="Levine U.Y."/>
            <person name="Allen H.K."/>
        </authorList>
    </citation>
    <scope>NUCLEOTIDE SEQUENCE [LARGE SCALE GENOMIC DNA]</scope>
    <source>
        <strain evidence="11 12">35-6-1</strain>
    </source>
</reference>
<keyword evidence="9" id="KW-0472">Membrane</keyword>
<feature type="domain" description="ABC transporter" evidence="10">
    <location>
        <begin position="262"/>
        <end position="506"/>
    </location>
</feature>
<evidence type="ECO:0000256" key="3">
    <source>
        <dbReference type="ARBA" id="ARBA00022448"/>
    </source>
</evidence>
<keyword evidence="3" id="KW-0813">Transport</keyword>
<dbReference type="PROSITE" id="PS50893">
    <property type="entry name" value="ABC_TRANSPORTER_2"/>
    <property type="match status" value="2"/>
</dbReference>
<evidence type="ECO:0000256" key="8">
    <source>
        <dbReference type="ARBA" id="ARBA00022967"/>
    </source>
</evidence>
<dbReference type="CDD" id="cd03215">
    <property type="entry name" value="ABC_Carb_Monos_II"/>
    <property type="match status" value="1"/>
</dbReference>
<comment type="caution">
    <text evidence="11">The sequence shown here is derived from an EMBL/GenBank/DDBJ whole genome shotgun (WGS) entry which is preliminary data.</text>
</comment>
<dbReference type="eggNOG" id="COG3845">
    <property type="taxonomic scope" value="Bacteria"/>
</dbReference>
<dbReference type="PROSITE" id="PS00211">
    <property type="entry name" value="ABC_TRANSPORTER_1"/>
    <property type="match status" value="1"/>
</dbReference>
<comment type="subcellular location">
    <subcellularLocation>
        <location evidence="1">Cell membrane</location>
        <topology evidence="1">Peripheral membrane protein</topology>
    </subcellularLocation>
</comment>
<dbReference type="PANTHER" id="PTHR43790:SF4">
    <property type="entry name" value="GUANOSINE IMPORT ATP-BINDING PROTEIN NUPO"/>
    <property type="match status" value="1"/>
</dbReference>
<name>A0A1U7LYF1_9FIRM</name>
<keyword evidence="4" id="KW-1003">Cell membrane</keyword>
<dbReference type="InterPro" id="IPR050107">
    <property type="entry name" value="ABC_carbohydrate_import_ATPase"/>
</dbReference>
<dbReference type="Gene3D" id="3.40.50.300">
    <property type="entry name" value="P-loop containing nucleotide triphosphate hydrolases"/>
    <property type="match status" value="2"/>
</dbReference>
<dbReference type="FunFam" id="3.40.50.300:FF:000127">
    <property type="entry name" value="Ribose import ATP-binding protein RbsA"/>
    <property type="match status" value="1"/>
</dbReference>
<gene>
    <name evidence="11" type="ORF">BIV18_02200</name>
</gene>
<dbReference type="STRING" id="1465756.BIV18_02200"/>
<dbReference type="InterPro" id="IPR003439">
    <property type="entry name" value="ABC_transporter-like_ATP-bd"/>
</dbReference>
<evidence type="ECO:0000256" key="5">
    <source>
        <dbReference type="ARBA" id="ARBA00022737"/>
    </source>
</evidence>
<dbReference type="Pfam" id="PF00005">
    <property type="entry name" value="ABC_tran"/>
    <property type="match status" value="2"/>
</dbReference>
<evidence type="ECO:0000313" key="11">
    <source>
        <dbReference type="EMBL" id="OLR64439.1"/>
    </source>
</evidence>
<keyword evidence="8" id="KW-1278">Translocase</keyword>
<comment type="similarity">
    <text evidence="2">Belongs to the ABC transporter superfamily.</text>
</comment>
<dbReference type="SUPFAM" id="SSF52540">
    <property type="entry name" value="P-loop containing nucleoside triphosphate hydrolases"/>
    <property type="match status" value="2"/>
</dbReference>
<evidence type="ECO:0000256" key="9">
    <source>
        <dbReference type="ARBA" id="ARBA00023136"/>
    </source>
</evidence>
<dbReference type="Proteomes" id="UP000187166">
    <property type="component" value="Unassembled WGS sequence"/>
</dbReference>
<dbReference type="SMART" id="SM00382">
    <property type="entry name" value="AAA"/>
    <property type="match status" value="1"/>
</dbReference>
<dbReference type="EMBL" id="MJIH01000001">
    <property type="protein sequence ID" value="OLR64439.1"/>
    <property type="molecule type" value="Genomic_DNA"/>
</dbReference>
<evidence type="ECO:0000256" key="7">
    <source>
        <dbReference type="ARBA" id="ARBA00022840"/>
    </source>
</evidence>
<keyword evidence="12" id="KW-1185">Reference proteome</keyword>
<sequence>MEIDNKDLVVRMENITKKFGNFVANDGIDLDIRRGEIHSLLGENGAGKTTLMNMLYGMSSPTSGEIYINNEKKEFKDSNDAIKAGLGMVHQHFMLIEPFTVVENIVLGMEPMKGIKVDIKKAREDVIALSEKYGFKIDPDAKIQDISVGTQQKVEILKVLYRGADILIFDEPTAVLTPQEITELIDIIKNLSKEGKSIIIITHKLKEIKQMAHRCTIIRRGKKIKTVNVSDISESELADMMVGRSVHLDINKGDVRAGETILEIKNLCARDFRNVKKLDGLNLDVKAGEIHGIAGVDGNGQSELIEALTGLKVAESGSILFKGDEIINKSPREIIERGINSIPEDRQLRGLVLDFSVSENIILKNYYKDKYSKNGILNFKNIEEYATKLEDDYDIRPRNIERLAGELSGGNQQKVILAREISDDPDLLISAQPTRGLDVGAIEYIRKFLINQRNKGKAVLLISFELDEIMALSDRISVIYNGKILKTFDAKKTNESEIGLYMAGGKNEEK</sequence>
<dbReference type="CDD" id="cd03216">
    <property type="entry name" value="ABC_Carb_Monos_I"/>
    <property type="match status" value="1"/>
</dbReference>
<organism evidence="11 12">
    <name type="scientific">Peptoniphilus porci</name>
    <dbReference type="NCBI Taxonomy" id="2652280"/>
    <lineage>
        <taxon>Bacteria</taxon>
        <taxon>Bacillati</taxon>
        <taxon>Bacillota</taxon>
        <taxon>Tissierellia</taxon>
        <taxon>Tissierellales</taxon>
        <taxon>Peptoniphilaceae</taxon>
        <taxon>Peptoniphilus</taxon>
    </lineage>
</organism>
<evidence type="ECO:0000256" key="4">
    <source>
        <dbReference type="ARBA" id="ARBA00022475"/>
    </source>
</evidence>
<evidence type="ECO:0000313" key="12">
    <source>
        <dbReference type="Proteomes" id="UP000187166"/>
    </source>
</evidence>
<dbReference type="AlphaFoldDB" id="A0A1U7LYF1"/>
<protein>
    <submittedName>
        <fullName evidence="11">Heme ABC transporter ATP-binding protein</fullName>
    </submittedName>
</protein>
<keyword evidence="7 11" id="KW-0067">ATP-binding</keyword>
<dbReference type="GO" id="GO:0005524">
    <property type="term" value="F:ATP binding"/>
    <property type="evidence" value="ECO:0007669"/>
    <property type="project" value="UniProtKB-KW"/>
</dbReference>